<evidence type="ECO:0000313" key="12">
    <source>
        <dbReference type="EMBL" id="AXF84781.1"/>
    </source>
</evidence>
<feature type="transmembrane region" description="Helical" evidence="10">
    <location>
        <begin position="276"/>
        <end position="295"/>
    </location>
</feature>
<keyword evidence="5 10" id="KW-0812">Transmembrane</keyword>
<feature type="domain" description="RCK N-terminal" evidence="11">
    <location>
        <begin position="413"/>
        <end position="530"/>
    </location>
</feature>
<evidence type="ECO:0000256" key="2">
    <source>
        <dbReference type="ARBA" id="ARBA00022448"/>
    </source>
</evidence>
<sequence length="679" mass="74370">MHGLTLLVVLLAFTVFGVVVFRLMHLPPILGYLFVGVIVGPHSFGLLPDDENTSHLAEFGIVFLMFTIGLEFSLPKLKSMRRVVFGLGGSQLIGTMAVAVVLGFVVDWLLPDDYKMGRSSWLALGGVLAMSSTAIVMKVLTEKMELDSQHGRNIFGVLLFQDLAVVPLLILIPALADTESSLLMLMGVGLLKAALVLALLLGLGQKPMHAWLTLVAKRRSQELFMLNLFLMTLSFSWLTEMAGLSLALGAFVAGMLISETEFKMQVEEDIQPFKDILLGFFFITMGMQLNLPQIYTQLPWVLITLVVVLAAKFAVIAGLTKFFGNSPGNSVRTALALAPAGEFGLVLLTLALQNQLVHPVVGQWVLAAMLISMFLTPFILQYADKIVFRFTRSEWMLQSLQLTNIVSNSIEAEQHVIIAGFGRSGTDLGRLLREQNMPYIGIDNDPERVQKGVLQGHDVVYGDITRKDSLLAAGVARARALVITYIEPKIALHVLHHVKSINPDLPVIVRTLDDVFLEQLQQAGAVAVVPEILEGSLVLASQTLLTAGVAPQEVLTFIANQRRGRYDLLRQHFDESADPFGLSTGTPDAIGQPAAARKVKKAEQMQELMVTLKDESLWLEQPLSTLPLVAWRVQVTHIVRSGETLDLHADPSLLEHDVIIFAGSTYDVQHAAQALNGEV</sequence>
<feature type="transmembrane region" description="Helical" evidence="10">
    <location>
        <begin position="301"/>
        <end position="322"/>
    </location>
</feature>
<feature type="transmembrane region" description="Helical" evidence="10">
    <location>
        <begin position="29"/>
        <end position="47"/>
    </location>
</feature>
<evidence type="ECO:0000256" key="7">
    <source>
        <dbReference type="ARBA" id="ARBA00022989"/>
    </source>
</evidence>
<evidence type="ECO:0000256" key="10">
    <source>
        <dbReference type="SAM" id="Phobius"/>
    </source>
</evidence>
<evidence type="ECO:0000313" key="13">
    <source>
        <dbReference type="Proteomes" id="UP000252182"/>
    </source>
</evidence>
<proteinExistence type="predicted"/>
<dbReference type="SUPFAM" id="SSF51735">
    <property type="entry name" value="NAD(P)-binding Rossmann-fold domains"/>
    <property type="match status" value="1"/>
</dbReference>
<keyword evidence="2" id="KW-0813">Transport</keyword>
<feature type="transmembrane region" description="Helical" evidence="10">
    <location>
        <begin position="53"/>
        <end position="72"/>
    </location>
</feature>
<keyword evidence="4" id="KW-0633">Potassium transport</keyword>
<feature type="transmembrane region" description="Helical" evidence="10">
    <location>
        <begin position="84"/>
        <end position="109"/>
    </location>
</feature>
<dbReference type="RefSeq" id="WP_114562048.1">
    <property type="nucleotide sequence ID" value="NZ_CP031124.1"/>
</dbReference>
<dbReference type="InterPro" id="IPR003148">
    <property type="entry name" value="RCK_N"/>
</dbReference>
<dbReference type="Proteomes" id="UP000252182">
    <property type="component" value="Chromosome"/>
</dbReference>
<protein>
    <submittedName>
        <fullName evidence="12">Glutathione-regulated potassium-efflux system protein KefC</fullName>
    </submittedName>
</protein>
<evidence type="ECO:0000256" key="8">
    <source>
        <dbReference type="ARBA" id="ARBA00023065"/>
    </source>
</evidence>
<feature type="transmembrane region" description="Helical" evidence="10">
    <location>
        <begin position="334"/>
        <end position="352"/>
    </location>
</feature>
<dbReference type="Gene3D" id="1.20.1530.20">
    <property type="match status" value="1"/>
</dbReference>
<evidence type="ECO:0000256" key="9">
    <source>
        <dbReference type="ARBA" id="ARBA00023136"/>
    </source>
</evidence>
<dbReference type="GO" id="GO:0015297">
    <property type="term" value="F:antiporter activity"/>
    <property type="evidence" value="ECO:0007669"/>
    <property type="project" value="UniProtKB-KW"/>
</dbReference>
<reference evidence="13" key="1">
    <citation type="submission" date="2018-07" db="EMBL/GenBank/DDBJ databases">
        <authorList>
            <person name="Kim H."/>
        </authorList>
    </citation>
    <scope>NUCLEOTIDE SEQUENCE [LARGE SCALE GENOMIC DNA]</scope>
    <source>
        <strain evidence="13">F02</strain>
    </source>
</reference>
<dbReference type="GO" id="GO:0005886">
    <property type="term" value="C:plasma membrane"/>
    <property type="evidence" value="ECO:0007669"/>
    <property type="project" value="TreeGrafter"/>
</dbReference>
<name>A0A345D8U3_9BURK</name>
<feature type="transmembrane region" description="Helical" evidence="10">
    <location>
        <begin position="364"/>
        <end position="383"/>
    </location>
</feature>
<accession>A0A345D8U3</accession>
<dbReference type="AlphaFoldDB" id="A0A345D8U3"/>
<dbReference type="OrthoDB" id="9781411at2"/>
<evidence type="ECO:0000256" key="5">
    <source>
        <dbReference type="ARBA" id="ARBA00022692"/>
    </source>
</evidence>
<dbReference type="PROSITE" id="PS51201">
    <property type="entry name" value="RCK_N"/>
    <property type="match status" value="1"/>
</dbReference>
<feature type="transmembrane region" description="Helical" evidence="10">
    <location>
        <begin position="153"/>
        <end position="176"/>
    </location>
</feature>
<gene>
    <name evidence="12" type="primary">kefC_1</name>
    <name evidence="12" type="ORF">DTO96_100491</name>
</gene>
<feature type="transmembrane region" description="Helical" evidence="10">
    <location>
        <begin position="223"/>
        <end position="239"/>
    </location>
</feature>
<evidence type="ECO:0000256" key="3">
    <source>
        <dbReference type="ARBA" id="ARBA00022449"/>
    </source>
</evidence>
<organism evidence="12 13">
    <name type="scientific">Ephemeroptericola cinctiostellae</name>
    <dbReference type="NCBI Taxonomy" id="2268024"/>
    <lineage>
        <taxon>Bacteria</taxon>
        <taxon>Pseudomonadati</taxon>
        <taxon>Pseudomonadota</taxon>
        <taxon>Betaproteobacteria</taxon>
        <taxon>Burkholderiales</taxon>
        <taxon>Burkholderiaceae</taxon>
        <taxon>Ephemeroptericola</taxon>
    </lineage>
</organism>
<dbReference type="PANTHER" id="PTHR46157:SF4">
    <property type="entry name" value="K(+) EFFLUX ANTIPORTER 3, CHLOROPLASTIC"/>
    <property type="match status" value="1"/>
</dbReference>
<dbReference type="PANTHER" id="PTHR46157">
    <property type="entry name" value="K(+) EFFLUX ANTIPORTER 3, CHLOROPLASTIC"/>
    <property type="match status" value="1"/>
</dbReference>
<feature type="transmembrane region" description="Helical" evidence="10">
    <location>
        <begin position="182"/>
        <end position="203"/>
    </location>
</feature>
<evidence type="ECO:0000256" key="1">
    <source>
        <dbReference type="ARBA" id="ARBA00004141"/>
    </source>
</evidence>
<feature type="transmembrane region" description="Helical" evidence="10">
    <location>
        <begin position="6"/>
        <end position="24"/>
    </location>
</feature>
<dbReference type="GO" id="GO:0006813">
    <property type="term" value="P:potassium ion transport"/>
    <property type="evidence" value="ECO:0007669"/>
    <property type="project" value="UniProtKB-KW"/>
</dbReference>
<keyword evidence="8" id="KW-0406">Ion transport</keyword>
<keyword evidence="7 10" id="KW-1133">Transmembrane helix</keyword>
<dbReference type="EMBL" id="CP031124">
    <property type="protein sequence ID" value="AXF84781.1"/>
    <property type="molecule type" value="Genomic_DNA"/>
</dbReference>
<dbReference type="Pfam" id="PF02254">
    <property type="entry name" value="TrkA_N"/>
    <property type="match status" value="1"/>
</dbReference>
<keyword evidence="13" id="KW-1185">Reference proteome</keyword>
<dbReference type="GO" id="GO:1902600">
    <property type="term" value="P:proton transmembrane transport"/>
    <property type="evidence" value="ECO:0007669"/>
    <property type="project" value="InterPro"/>
</dbReference>
<dbReference type="InterPro" id="IPR006153">
    <property type="entry name" value="Cation/H_exchanger_TM"/>
</dbReference>
<dbReference type="Pfam" id="PF00999">
    <property type="entry name" value="Na_H_Exchanger"/>
    <property type="match status" value="1"/>
</dbReference>
<comment type="subcellular location">
    <subcellularLocation>
        <location evidence="1">Membrane</location>
        <topology evidence="1">Multi-pass membrane protein</topology>
    </subcellularLocation>
</comment>
<feature type="transmembrane region" description="Helical" evidence="10">
    <location>
        <begin position="121"/>
        <end position="141"/>
    </location>
</feature>
<dbReference type="InterPro" id="IPR036291">
    <property type="entry name" value="NAD(P)-bd_dom_sf"/>
</dbReference>
<evidence type="ECO:0000256" key="6">
    <source>
        <dbReference type="ARBA" id="ARBA00022958"/>
    </source>
</evidence>
<keyword evidence="3" id="KW-0050">Antiport</keyword>
<dbReference type="Gene3D" id="3.40.50.720">
    <property type="entry name" value="NAD(P)-binding Rossmann-like Domain"/>
    <property type="match status" value="1"/>
</dbReference>
<evidence type="ECO:0000256" key="4">
    <source>
        <dbReference type="ARBA" id="ARBA00022538"/>
    </source>
</evidence>
<dbReference type="InterPro" id="IPR038770">
    <property type="entry name" value="Na+/solute_symporter_sf"/>
</dbReference>
<dbReference type="KEGG" id="hyf:DTO96_100491"/>
<evidence type="ECO:0000259" key="11">
    <source>
        <dbReference type="PROSITE" id="PS51201"/>
    </source>
</evidence>
<keyword evidence="9 10" id="KW-0472">Membrane</keyword>
<keyword evidence="6" id="KW-0630">Potassium</keyword>